<dbReference type="EMBL" id="CP013140">
    <property type="protein sequence ID" value="ALN59773.1"/>
    <property type="molecule type" value="Genomic_DNA"/>
</dbReference>
<evidence type="ECO:0000313" key="1">
    <source>
        <dbReference type="EMBL" id="ALN59773.1"/>
    </source>
</evidence>
<protein>
    <submittedName>
        <fullName evidence="1">Uncharacterized protein</fullName>
    </submittedName>
</protein>
<sequence length="128" mass="13824">MRAGRRIHGVGDRCSCTGRDNADACGGRAAHTISRCNIDAHASGELRGNTQFKYNAHRLRSDTARNIGYRYIRAIASGCASRIASAARSAEAGSGQNRWMPVPVVRPRAAGCAFAGGRARFQRHHVME</sequence>
<accession>A0A0S2DN08</accession>
<proteinExistence type="predicted"/>
<dbReference type="PATRIC" id="fig|69.6.peg.4369"/>
<dbReference type="KEGG" id="lez:GLE_4432"/>
<dbReference type="Proteomes" id="UP000061569">
    <property type="component" value="Chromosome"/>
</dbReference>
<organism evidence="1 2">
    <name type="scientific">Lysobacter enzymogenes</name>
    <dbReference type="NCBI Taxonomy" id="69"/>
    <lineage>
        <taxon>Bacteria</taxon>
        <taxon>Pseudomonadati</taxon>
        <taxon>Pseudomonadota</taxon>
        <taxon>Gammaproteobacteria</taxon>
        <taxon>Lysobacterales</taxon>
        <taxon>Lysobacteraceae</taxon>
        <taxon>Lysobacter</taxon>
    </lineage>
</organism>
<dbReference type="AlphaFoldDB" id="A0A0S2DN08"/>
<gene>
    <name evidence="1" type="ORF">GLE_4432</name>
</gene>
<name>A0A0S2DN08_LYSEN</name>
<evidence type="ECO:0000313" key="2">
    <source>
        <dbReference type="Proteomes" id="UP000061569"/>
    </source>
</evidence>
<dbReference type="STRING" id="69.GLE_4432"/>
<reference evidence="1 2" key="1">
    <citation type="submission" date="2015-11" db="EMBL/GenBank/DDBJ databases">
        <title>Genome sequences of Lysobacter enzymogenes strain C3 and Lysobacter antibioticus ATCC 29479.</title>
        <authorList>
            <person name="Kobayashi D.Y."/>
        </authorList>
    </citation>
    <scope>NUCLEOTIDE SEQUENCE [LARGE SCALE GENOMIC DNA]</scope>
    <source>
        <strain evidence="1 2">C3</strain>
    </source>
</reference>